<dbReference type="SUPFAM" id="SSF81343">
    <property type="entry name" value="Fumarate reductase respiratory complex transmembrane subunits"/>
    <property type="match status" value="1"/>
</dbReference>
<evidence type="ECO:0000313" key="14">
    <source>
        <dbReference type="WBParaSite" id="Pan_g4995.t1"/>
    </source>
</evidence>
<keyword evidence="8 12" id="KW-1133">Transmembrane helix</keyword>
<keyword evidence="3" id="KW-0349">Heme</keyword>
<feature type="transmembrane region" description="Helical" evidence="12">
    <location>
        <begin position="151"/>
        <end position="171"/>
    </location>
</feature>
<dbReference type="GO" id="GO:0006121">
    <property type="term" value="P:mitochondrial electron transport, succinate to ubiquinone"/>
    <property type="evidence" value="ECO:0007669"/>
    <property type="project" value="TreeGrafter"/>
</dbReference>
<dbReference type="FunFam" id="1.20.1300.10:FF:000011">
    <property type="entry name" value="Succinate dehydrogenase cytochrome b560 subunit"/>
    <property type="match status" value="1"/>
</dbReference>
<keyword evidence="7" id="KW-0809">Transit peptide</keyword>
<dbReference type="GO" id="GO:0006099">
    <property type="term" value="P:tricarboxylic acid cycle"/>
    <property type="evidence" value="ECO:0007669"/>
    <property type="project" value="InterPro"/>
</dbReference>
<feature type="transmembrane region" description="Helical" evidence="12">
    <location>
        <begin position="105"/>
        <end position="131"/>
    </location>
</feature>
<dbReference type="WBParaSite" id="Pan_g4995.t1">
    <property type="protein sequence ID" value="Pan_g4995.t1"/>
    <property type="gene ID" value="Pan_g4995"/>
</dbReference>
<dbReference type="GO" id="GO:0005743">
    <property type="term" value="C:mitochondrial inner membrane"/>
    <property type="evidence" value="ECO:0007669"/>
    <property type="project" value="UniProtKB-SubCell"/>
</dbReference>
<evidence type="ECO:0000256" key="6">
    <source>
        <dbReference type="ARBA" id="ARBA00022792"/>
    </source>
</evidence>
<evidence type="ECO:0000256" key="12">
    <source>
        <dbReference type="SAM" id="Phobius"/>
    </source>
</evidence>
<feature type="transmembrane region" description="Helical" evidence="12">
    <location>
        <begin position="71"/>
        <end position="93"/>
    </location>
</feature>
<keyword evidence="11 12" id="KW-0472">Membrane</keyword>
<dbReference type="GO" id="GO:0009055">
    <property type="term" value="F:electron transfer activity"/>
    <property type="evidence" value="ECO:0007669"/>
    <property type="project" value="InterPro"/>
</dbReference>
<evidence type="ECO:0000256" key="4">
    <source>
        <dbReference type="ARBA" id="ARBA00022692"/>
    </source>
</evidence>
<evidence type="ECO:0000256" key="2">
    <source>
        <dbReference type="ARBA" id="ARBA00005163"/>
    </source>
</evidence>
<reference evidence="14" key="2">
    <citation type="submission" date="2020-10" db="UniProtKB">
        <authorList>
            <consortium name="WormBaseParasite"/>
        </authorList>
    </citation>
    <scope>IDENTIFICATION</scope>
</reference>
<sequence length="181" mass="19781">MNASRSLSLKQAVALTRQFQTSVAHRADPKNAVQQWGWEYLKRQEASGRPLSPHITIYQQQLTWGLSGFHRISGCVMAGTLLVGGVGFAVLPIDFTTFIDFVRSLNIPCAVTAVFKFIIAFPICFHTLNGIRFLGFDLAKGTDIASVYKSGYLVFGLSFLIALLVVANSIANKKAVAANKK</sequence>
<comment type="pathway">
    <text evidence="2">Carbohydrate metabolism; tricarboxylic acid cycle.</text>
</comment>
<dbReference type="NCBIfam" id="TIGR02970">
    <property type="entry name" value="succ_dehyd_cytB"/>
    <property type="match status" value="1"/>
</dbReference>
<comment type="subcellular location">
    <subcellularLocation>
        <location evidence="1">Mitochondrion inner membrane</location>
        <topology evidence="1">Multi-pass membrane protein</topology>
    </subcellularLocation>
</comment>
<dbReference type="PANTHER" id="PTHR10978">
    <property type="entry name" value="SUCCINATE DEHYDROGENASE CYTOCHROME B560 SUBUNIT"/>
    <property type="match status" value="1"/>
</dbReference>
<evidence type="ECO:0000256" key="8">
    <source>
        <dbReference type="ARBA" id="ARBA00022989"/>
    </source>
</evidence>
<name>A0A7E4ZZL8_PANRE</name>
<accession>A0A7E4ZZL8</accession>
<dbReference type="PANTHER" id="PTHR10978:SF5">
    <property type="entry name" value="SUCCINATE DEHYDROGENASE CYTOCHROME B560 SUBUNIT, MITOCHONDRIAL"/>
    <property type="match status" value="1"/>
</dbReference>
<dbReference type="PROSITE" id="PS01001">
    <property type="entry name" value="SDH_CYT_2"/>
    <property type="match status" value="1"/>
</dbReference>
<keyword evidence="13" id="KW-1185">Reference proteome</keyword>
<keyword evidence="9" id="KW-0408">Iron</keyword>
<dbReference type="CDD" id="cd03499">
    <property type="entry name" value="SQR_TypeC_SdhC"/>
    <property type="match status" value="1"/>
</dbReference>
<keyword evidence="10" id="KW-0496">Mitochondrion</keyword>
<dbReference type="Gene3D" id="1.20.1300.10">
    <property type="entry name" value="Fumarate reductase/succinate dehydrogenase, transmembrane subunit"/>
    <property type="match status" value="1"/>
</dbReference>
<dbReference type="Proteomes" id="UP000492821">
    <property type="component" value="Unassembled WGS sequence"/>
</dbReference>
<proteinExistence type="predicted"/>
<evidence type="ECO:0000256" key="3">
    <source>
        <dbReference type="ARBA" id="ARBA00022617"/>
    </source>
</evidence>
<protein>
    <submittedName>
        <fullName evidence="14">Succinate dehydrogenase cytochrome b560 subunit, mitochondrial</fullName>
    </submittedName>
</protein>
<dbReference type="GO" id="GO:0046872">
    <property type="term" value="F:metal ion binding"/>
    <property type="evidence" value="ECO:0007669"/>
    <property type="project" value="UniProtKB-KW"/>
</dbReference>
<keyword evidence="6" id="KW-0999">Mitochondrion inner membrane</keyword>
<organism evidence="13 14">
    <name type="scientific">Panagrellus redivivus</name>
    <name type="common">Microworm</name>
    <dbReference type="NCBI Taxonomy" id="6233"/>
    <lineage>
        <taxon>Eukaryota</taxon>
        <taxon>Metazoa</taxon>
        <taxon>Ecdysozoa</taxon>
        <taxon>Nematoda</taxon>
        <taxon>Chromadorea</taxon>
        <taxon>Rhabditida</taxon>
        <taxon>Tylenchina</taxon>
        <taxon>Panagrolaimomorpha</taxon>
        <taxon>Panagrolaimoidea</taxon>
        <taxon>Panagrolaimidae</taxon>
        <taxon>Panagrellus</taxon>
    </lineage>
</organism>
<evidence type="ECO:0000256" key="9">
    <source>
        <dbReference type="ARBA" id="ARBA00023004"/>
    </source>
</evidence>
<evidence type="ECO:0000313" key="13">
    <source>
        <dbReference type="Proteomes" id="UP000492821"/>
    </source>
</evidence>
<evidence type="ECO:0000256" key="10">
    <source>
        <dbReference type="ARBA" id="ARBA00023128"/>
    </source>
</evidence>
<keyword evidence="4 12" id="KW-0812">Transmembrane</keyword>
<dbReference type="InterPro" id="IPR018495">
    <property type="entry name" value="Succ_DH_cyt_bsu_CS"/>
</dbReference>
<dbReference type="InterPro" id="IPR000701">
    <property type="entry name" value="SuccDH_FuR_B_TM-su"/>
</dbReference>
<evidence type="ECO:0000256" key="1">
    <source>
        <dbReference type="ARBA" id="ARBA00004448"/>
    </source>
</evidence>
<evidence type="ECO:0000256" key="5">
    <source>
        <dbReference type="ARBA" id="ARBA00022723"/>
    </source>
</evidence>
<dbReference type="InterPro" id="IPR034804">
    <property type="entry name" value="SQR/QFR_C/D"/>
</dbReference>
<dbReference type="Pfam" id="PF01127">
    <property type="entry name" value="Sdh_cyt"/>
    <property type="match status" value="1"/>
</dbReference>
<reference evidence="13" key="1">
    <citation type="journal article" date="2013" name="Genetics">
        <title>The draft genome and transcriptome of Panagrellus redivivus are shaped by the harsh demands of a free-living lifestyle.</title>
        <authorList>
            <person name="Srinivasan J."/>
            <person name="Dillman A.R."/>
            <person name="Macchietto M.G."/>
            <person name="Heikkinen L."/>
            <person name="Lakso M."/>
            <person name="Fracchia K.M."/>
            <person name="Antoshechkin I."/>
            <person name="Mortazavi A."/>
            <person name="Wong G."/>
            <person name="Sternberg P.W."/>
        </authorList>
    </citation>
    <scope>NUCLEOTIDE SEQUENCE [LARGE SCALE GENOMIC DNA]</scope>
    <source>
        <strain evidence="13">MT8872</strain>
    </source>
</reference>
<dbReference type="AlphaFoldDB" id="A0A7E4ZZL8"/>
<evidence type="ECO:0000256" key="7">
    <source>
        <dbReference type="ARBA" id="ARBA00022946"/>
    </source>
</evidence>
<dbReference type="PROSITE" id="PS01000">
    <property type="entry name" value="SDH_CYT_1"/>
    <property type="match status" value="1"/>
</dbReference>
<evidence type="ECO:0000256" key="11">
    <source>
        <dbReference type="ARBA" id="ARBA00023136"/>
    </source>
</evidence>
<dbReference type="InterPro" id="IPR014314">
    <property type="entry name" value="Succ_DH_cytb556"/>
</dbReference>
<keyword evidence="5" id="KW-0479">Metal-binding</keyword>